<dbReference type="EMBL" id="RYZH01000027">
    <property type="protein sequence ID" value="RUL87034.1"/>
    <property type="molecule type" value="Genomic_DNA"/>
</dbReference>
<keyword evidence="3" id="KW-1185">Reference proteome</keyword>
<comment type="caution">
    <text evidence="2">The sequence shown here is derived from an EMBL/GenBank/DDBJ whole genome shotgun (WGS) entry which is preliminary data.</text>
</comment>
<protein>
    <recommendedName>
        <fullName evidence="4">DUF2933 domain-containing protein</fullName>
    </recommendedName>
</protein>
<feature type="region of interest" description="Disordered" evidence="1">
    <location>
        <begin position="27"/>
        <end position="61"/>
    </location>
</feature>
<reference evidence="2 3" key="2">
    <citation type="submission" date="2019-01" db="EMBL/GenBank/DDBJ databases">
        <title>Tautonia sociabilis, a novel thermotolerant planctomycete of Isosphaeraceae family, isolated from a 4000 m deep subterranean habitat.</title>
        <authorList>
            <person name="Kovaleva O.L."/>
            <person name="Elcheninov A.G."/>
            <person name="Van Heerden E."/>
            <person name="Toshchakov S.V."/>
            <person name="Novikov A."/>
            <person name="Bonch-Osmolovskaya E.A."/>
            <person name="Kublanov I.V."/>
        </authorList>
    </citation>
    <scope>NUCLEOTIDE SEQUENCE [LARGE SCALE GENOMIC DNA]</scope>
    <source>
        <strain evidence="2 3">GM2012</strain>
    </source>
</reference>
<reference evidence="2 3" key="1">
    <citation type="submission" date="2018-12" db="EMBL/GenBank/DDBJ databases">
        <authorList>
            <person name="Toschakov S.V."/>
        </authorList>
    </citation>
    <scope>NUCLEOTIDE SEQUENCE [LARGE SCALE GENOMIC DNA]</scope>
    <source>
        <strain evidence="2 3">GM2012</strain>
    </source>
</reference>
<name>A0A432MI38_9BACT</name>
<dbReference type="RefSeq" id="WP_126726220.1">
    <property type="nucleotide sequence ID" value="NZ_RYZH01000027.1"/>
</dbReference>
<dbReference type="Proteomes" id="UP000280296">
    <property type="component" value="Unassembled WGS sequence"/>
</dbReference>
<sequence>MDWSSLISLAAVGLMFFLMMRHGGGCCGGMGSHRPRGRDETAAGEPRPPGEGRPHEPGSSD</sequence>
<organism evidence="2 3">
    <name type="scientific">Tautonia sociabilis</name>
    <dbReference type="NCBI Taxonomy" id="2080755"/>
    <lineage>
        <taxon>Bacteria</taxon>
        <taxon>Pseudomonadati</taxon>
        <taxon>Planctomycetota</taxon>
        <taxon>Planctomycetia</taxon>
        <taxon>Isosphaerales</taxon>
        <taxon>Isosphaeraceae</taxon>
        <taxon>Tautonia</taxon>
    </lineage>
</organism>
<accession>A0A432MI38</accession>
<gene>
    <name evidence="2" type="ORF">TsocGM_14675</name>
</gene>
<proteinExistence type="predicted"/>
<dbReference type="AlphaFoldDB" id="A0A432MI38"/>
<evidence type="ECO:0000313" key="3">
    <source>
        <dbReference type="Proteomes" id="UP000280296"/>
    </source>
</evidence>
<evidence type="ECO:0008006" key="4">
    <source>
        <dbReference type="Google" id="ProtNLM"/>
    </source>
</evidence>
<feature type="compositionally biased region" description="Basic and acidic residues" evidence="1">
    <location>
        <begin position="48"/>
        <end position="61"/>
    </location>
</feature>
<evidence type="ECO:0000256" key="1">
    <source>
        <dbReference type="SAM" id="MobiDB-lite"/>
    </source>
</evidence>
<evidence type="ECO:0000313" key="2">
    <source>
        <dbReference type="EMBL" id="RUL87034.1"/>
    </source>
</evidence>